<evidence type="ECO:0000313" key="12">
    <source>
        <dbReference type="Proteomes" id="UP000694892"/>
    </source>
</evidence>
<name>A0A974DHU6_XENLA</name>
<dbReference type="InterPro" id="IPR000827">
    <property type="entry name" value="Chemokine_CC_CS"/>
</dbReference>
<evidence type="ECO:0000256" key="1">
    <source>
        <dbReference type="ARBA" id="ARBA00004613"/>
    </source>
</evidence>
<keyword evidence="6" id="KW-1015">Disulfide bond</keyword>
<sequence>MNWAKSFDLDIRSQRISIWLINPRYSTLGFLPTSCCFKFTKNRLSLKQVKSYYITSSFCPHPAVVFTTRKGFKICARSSEKWVTDLIIQLPAN</sequence>
<dbReference type="GO" id="GO:0005615">
    <property type="term" value="C:extracellular space"/>
    <property type="evidence" value="ECO:0007669"/>
    <property type="project" value="UniProtKB-KW"/>
</dbReference>
<keyword evidence="3 9" id="KW-0202">Cytokine</keyword>
<accession>A0A974DHU6</accession>
<dbReference type="Pfam" id="PF00048">
    <property type="entry name" value="IL8"/>
    <property type="match status" value="1"/>
</dbReference>
<dbReference type="GO" id="GO:0006955">
    <property type="term" value="P:immune response"/>
    <property type="evidence" value="ECO:0007669"/>
    <property type="project" value="InterPro"/>
</dbReference>
<dbReference type="CDD" id="cd00272">
    <property type="entry name" value="Chemokine_CC"/>
    <property type="match status" value="1"/>
</dbReference>
<evidence type="ECO:0000256" key="6">
    <source>
        <dbReference type="ARBA" id="ARBA00023157"/>
    </source>
</evidence>
<keyword evidence="5" id="KW-0732">Signal</keyword>
<dbReference type="InterPro" id="IPR036048">
    <property type="entry name" value="Interleukin_8-like_sf"/>
</dbReference>
<gene>
    <name evidence="11" type="ORF">XELAEV_18015360mg</name>
</gene>
<evidence type="ECO:0000256" key="3">
    <source>
        <dbReference type="ARBA" id="ARBA00022514"/>
    </source>
</evidence>
<evidence type="ECO:0000313" key="11">
    <source>
        <dbReference type="EMBL" id="OCT92304.1"/>
    </source>
</evidence>
<keyword evidence="9" id="KW-0145">Chemotaxis</keyword>
<dbReference type="FunFam" id="2.40.50.40:FF:000002">
    <property type="entry name" value="C-C motif chemokine"/>
    <property type="match status" value="1"/>
</dbReference>
<dbReference type="InterPro" id="IPR001811">
    <property type="entry name" value="Chemokine_IL8-like_dom"/>
</dbReference>
<protein>
    <recommendedName>
        <fullName evidence="9">C-C motif chemokine</fullName>
    </recommendedName>
</protein>
<feature type="domain" description="Chemokine interleukin-8-like" evidence="10">
    <location>
        <begin position="32"/>
        <end position="90"/>
    </location>
</feature>
<comment type="function">
    <text evidence="7">Monokine with inflammatory and chemokinetic properties. Binds to CCR1, CCR4 and CCR5. One of the major HIV-suppressive factors produced by CD8+ T-cells. Recombinant MIP-1-alpha induces a dose-dependent inhibition of different strains of HIV-1, HIV-2, and simian immunodeficiency virus (SIV).</text>
</comment>
<dbReference type="GO" id="GO:0008009">
    <property type="term" value="F:chemokine activity"/>
    <property type="evidence" value="ECO:0007669"/>
    <property type="project" value="InterPro"/>
</dbReference>
<evidence type="ECO:0000256" key="4">
    <source>
        <dbReference type="ARBA" id="ARBA00022525"/>
    </source>
</evidence>
<evidence type="ECO:0000256" key="9">
    <source>
        <dbReference type="RuleBase" id="RU361150"/>
    </source>
</evidence>
<dbReference type="OMA" id="FKICARS"/>
<proteinExistence type="inferred from homology"/>
<evidence type="ECO:0000256" key="5">
    <source>
        <dbReference type="ARBA" id="ARBA00022729"/>
    </source>
</evidence>
<comment type="subcellular location">
    <subcellularLocation>
        <location evidence="1 9">Secreted</location>
    </subcellularLocation>
</comment>
<dbReference type="PANTHER" id="PTHR12015">
    <property type="entry name" value="SMALL INDUCIBLE CYTOKINE A"/>
    <property type="match status" value="1"/>
</dbReference>
<evidence type="ECO:0000259" key="10">
    <source>
        <dbReference type="SMART" id="SM00199"/>
    </source>
</evidence>
<organism evidence="11 12">
    <name type="scientific">Xenopus laevis</name>
    <name type="common">African clawed frog</name>
    <dbReference type="NCBI Taxonomy" id="8355"/>
    <lineage>
        <taxon>Eukaryota</taxon>
        <taxon>Metazoa</taxon>
        <taxon>Chordata</taxon>
        <taxon>Craniata</taxon>
        <taxon>Vertebrata</taxon>
        <taxon>Euteleostomi</taxon>
        <taxon>Amphibia</taxon>
        <taxon>Batrachia</taxon>
        <taxon>Anura</taxon>
        <taxon>Pipoidea</taxon>
        <taxon>Pipidae</taxon>
        <taxon>Xenopodinae</taxon>
        <taxon>Xenopus</taxon>
        <taxon>Xenopus</taxon>
    </lineage>
</organism>
<dbReference type="Gene3D" id="2.40.50.40">
    <property type="match status" value="1"/>
</dbReference>
<evidence type="ECO:0000256" key="7">
    <source>
        <dbReference type="ARBA" id="ARBA00044740"/>
    </source>
</evidence>
<dbReference type="PANTHER" id="PTHR12015:SF183">
    <property type="entry name" value="C-C MOTIF CHEMOKINE 3"/>
    <property type="match status" value="1"/>
</dbReference>
<dbReference type="AlphaFoldDB" id="A0A974DHU6"/>
<dbReference type="SMART" id="SM00199">
    <property type="entry name" value="SCY"/>
    <property type="match status" value="1"/>
</dbReference>
<dbReference type="InterPro" id="IPR039809">
    <property type="entry name" value="Chemokine_b/g/d"/>
</dbReference>
<dbReference type="EMBL" id="CM004469">
    <property type="protein sequence ID" value="OCT92304.1"/>
    <property type="molecule type" value="Genomic_DNA"/>
</dbReference>
<dbReference type="PROSITE" id="PS00472">
    <property type="entry name" value="SMALL_CYTOKINES_CC"/>
    <property type="match status" value="1"/>
</dbReference>
<evidence type="ECO:0000256" key="2">
    <source>
        <dbReference type="ARBA" id="ARBA00010868"/>
    </source>
</evidence>
<comment type="similarity">
    <text evidence="2 9">Belongs to the intercrine beta (chemokine CC) family.</text>
</comment>
<keyword evidence="4 9" id="KW-0964">Secreted</keyword>
<comment type="subunit">
    <text evidence="8">Self-associates. Also heterodimer of MIP-1-alpha(4-69) and MIP-1-beta(3-69). Interacts with CCR1.</text>
</comment>
<dbReference type="SUPFAM" id="SSF54117">
    <property type="entry name" value="Interleukin 8-like chemokines"/>
    <property type="match status" value="1"/>
</dbReference>
<evidence type="ECO:0000256" key="8">
    <source>
        <dbReference type="ARBA" id="ARBA00046726"/>
    </source>
</evidence>
<reference evidence="12" key="1">
    <citation type="journal article" date="2016" name="Nature">
        <title>Genome evolution in the allotetraploid frog Xenopus laevis.</title>
        <authorList>
            <person name="Session A.M."/>
            <person name="Uno Y."/>
            <person name="Kwon T."/>
            <person name="Chapman J.A."/>
            <person name="Toyoda A."/>
            <person name="Takahashi S."/>
            <person name="Fukui A."/>
            <person name="Hikosaka A."/>
            <person name="Suzuki A."/>
            <person name="Kondo M."/>
            <person name="van Heeringen S.J."/>
            <person name="Quigley I."/>
            <person name="Heinz S."/>
            <person name="Ogino H."/>
            <person name="Ochi H."/>
            <person name="Hellsten U."/>
            <person name="Lyons J.B."/>
            <person name="Simakov O."/>
            <person name="Putnam N."/>
            <person name="Stites J."/>
            <person name="Kuroki Y."/>
            <person name="Tanaka T."/>
            <person name="Michiue T."/>
            <person name="Watanabe M."/>
            <person name="Bogdanovic O."/>
            <person name="Lister R."/>
            <person name="Georgiou G."/>
            <person name="Paranjpe S.S."/>
            <person name="van Kruijsbergen I."/>
            <person name="Shu S."/>
            <person name="Carlson J."/>
            <person name="Kinoshita T."/>
            <person name="Ohta Y."/>
            <person name="Mawaribuchi S."/>
            <person name="Jenkins J."/>
            <person name="Grimwood J."/>
            <person name="Schmutz J."/>
            <person name="Mitros T."/>
            <person name="Mozaffari S.V."/>
            <person name="Suzuki Y."/>
            <person name="Haramoto Y."/>
            <person name="Yamamoto T.S."/>
            <person name="Takagi C."/>
            <person name="Heald R."/>
            <person name="Miller K."/>
            <person name="Haudenschild C."/>
            <person name="Kitzman J."/>
            <person name="Nakayama T."/>
            <person name="Izutsu Y."/>
            <person name="Robert J."/>
            <person name="Fortriede J."/>
            <person name="Burns K."/>
            <person name="Lotay V."/>
            <person name="Karimi K."/>
            <person name="Yasuoka Y."/>
            <person name="Dichmann D.S."/>
            <person name="Flajnik M.F."/>
            <person name="Houston D.W."/>
            <person name="Shendure J."/>
            <person name="DuPasquier L."/>
            <person name="Vize P.D."/>
            <person name="Zorn A.M."/>
            <person name="Ito M."/>
            <person name="Marcotte E.M."/>
            <person name="Wallingford J.B."/>
            <person name="Ito Y."/>
            <person name="Asashima M."/>
            <person name="Ueno N."/>
            <person name="Matsuda Y."/>
            <person name="Veenstra G.J."/>
            <person name="Fujiyama A."/>
            <person name="Harland R.M."/>
            <person name="Taira M."/>
            <person name="Rokhsar D.S."/>
        </authorList>
    </citation>
    <scope>NUCLEOTIDE SEQUENCE [LARGE SCALE GENOMIC DNA]</scope>
    <source>
        <strain evidence="12">J</strain>
    </source>
</reference>
<dbReference type="Proteomes" id="UP000694892">
    <property type="component" value="Chromosome 2S"/>
</dbReference>